<dbReference type="EMBL" id="KF121663">
    <property type="protein sequence ID" value="AIA88952.1"/>
    <property type="molecule type" value="Genomic_DNA"/>
</dbReference>
<organism evidence="1">
    <name type="scientific">uncultured Lactobacillus sp</name>
    <dbReference type="NCBI Taxonomy" id="153152"/>
    <lineage>
        <taxon>Bacteria</taxon>
        <taxon>Bacillati</taxon>
        <taxon>Bacillota</taxon>
        <taxon>Bacilli</taxon>
        <taxon>Lactobacillales</taxon>
        <taxon>Lactobacillaceae</taxon>
        <taxon>Lactobacillus</taxon>
        <taxon>environmental samples</taxon>
    </lineage>
</organism>
<evidence type="ECO:0000313" key="1">
    <source>
        <dbReference type="EMBL" id="AIA88952.1"/>
    </source>
</evidence>
<name>A0A060C230_9LACO</name>
<dbReference type="Gene3D" id="3.40.50.2000">
    <property type="entry name" value="Glycogen Phosphorylase B"/>
    <property type="match status" value="1"/>
</dbReference>
<protein>
    <submittedName>
        <fullName evidence="1">CAZy families GT4 protein</fullName>
    </submittedName>
</protein>
<dbReference type="AlphaFoldDB" id="A0A060C230"/>
<accession>A0A060C230</accession>
<sequence length="103" mass="11828">MFVLPSYDELFPMTILEATNVNIPILVRDLPLYDPILGDKVLKAHNNGEFSLTLKKLREDPVLLAECALHSSELAGEYTPEVVFSKWDQFYQKILVEYGKKQK</sequence>
<reference evidence="1" key="1">
    <citation type="journal article" date="2013" name="Environ. Microbiol.">
        <title>Seasonally variable intestinal metagenomes of the red palm weevil (Rhynchophorus ferrugineus).</title>
        <authorList>
            <person name="Jia S."/>
            <person name="Zhang X."/>
            <person name="Zhang G."/>
            <person name="Yin A."/>
            <person name="Zhang S."/>
            <person name="Li F."/>
            <person name="Wang L."/>
            <person name="Zhao D."/>
            <person name="Yun Q."/>
            <person name="Tala"/>
            <person name="Wang J."/>
            <person name="Sun G."/>
            <person name="Baabdullah M."/>
            <person name="Yu X."/>
            <person name="Hu S."/>
            <person name="Al-Mssallem I.S."/>
            <person name="Yu J."/>
        </authorList>
    </citation>
    <scope>NUCLEOTIDE SEQUENCE</scope>
</reference>
<dbReference type="SUPFAM" id="SSF53756">
    <property type="entry name" value="UDP-Glycosyltransferase/glycogen phosphorylase"/>
    <property type="match status" value="1"/>
</dbReference>
<proteinExistence type="predicted"/>